<name>A0A975BL06_9BACT</name>
<evidence type="ECO:0000313" key="18">
    <source>
        <dbReference type="Proteomes" id="UP000663722"/>
    </source>
</evidence>
<dbReference type="GO" id="GO:0006103">
    <property type="term" value="P:2-oxoglutarate metabolic process"/>
    <property type="evidence" value="ECO:0007669"/>
    <property type="project" value="TreeGrafter"/>
</dbReference>
<feature type="binding site" evidence="12">
    <location>
        <position position="54"/>
    </location>
    <ligand>
        <name>FAD</name>
        <dbReference type="ChEBI" id="CHEBI:57692"/>
    </ligand>
</feature>
<dbReference type="FunFam" id="3.50.50.60:FF:000001">
    <property type="entry name" value="Dihydrolipoyl dehydrogenase, mitochondrial"/>
    <property type="match status" value="1"/>
</dbReference>
<dbReference type="PIRSF" id="PIRSF000350">
    <property type="entry name" value="Mercury_reductase_MerA"/>
    <property type="match status" value="1"/>
</dbReference>
<gene>
    <name evidence="17" type="primary">lpdA</name>
    <name evidence="17" type="ORF">dnm_035360</name>
</gene>
<proteinExistence type="inferred from homology"/>
<protein>
    <recommendedName>
        <fullName evidence="3 14">Dihydrolipoyl dehydrogenase</fullName>
        <ecNumber evidence="2 14">1.8.1.4</ecNumber>
    </recommendedName>
</protein>
<sequence>MTLREKYDLVVIGAGPGGYVAAVRATQLGLRVACVEKSARLGGVCLNVGCIPSKALLDSSEYFHLAKDHFADHGIKIGELRLDLSAMMKRKEQVVEDLTGQVRKLLEGNKVDIIHGAAKLAGSDRVAVTNEDAGDVAMLEAKNILLATGSTPFEVPGLGFDGRYIVSSTEALSFDAVPKHLGIVGGGYIGLELGSVWRRLGSQVTVIEMLPKIAATLDGQVSRSLERILKQQGFEFRMGTKVSKASVSDDKVRVTLVKDGNETSLDCDRLLVGVGRRPLTKGLGLEELGIETDSRSGQILVDEAYRTNISTVYAIGDLIPGPMLAHKASAEGIAAAECMAGLPGEVNYDAIPAVVYTWPEVASVGLTEEQVRERDIPYCIGTYPFSGAGRARCMGEKDGFVKLIAHAKTDRILGVHIIGPRAADMIAECVLAAEFGASSEDIARTIHGHPTFAEALQEAAMAVRKCSIYAS</sequence>
<dbReference type="GO" id="GO:0004148">
    <property type="term" value="F:dihydrolipoyl dehydrogenase (NADH) activity"/>
    <property type="evidence" value="ECO:0007669"/>
    <property type="project" value="UniProtKB-EC"/>
</dbReference>
<accession>A0A975BL06</accession>
<dbReference type="Pfam" id="PF07992">
    <property type="entry name" value="Pyr_redox_2"/>
    <property type="match status" value="1"/>
</dbReference>
<dbReference type="InterPro" id="IPR023753">
    <property type="entry name" value="FAD/NAD-binding_dom"/>
</dbReference>
<keyword evidence="18" id="KW-1185">Reference proteome</keyword>
<comment type="miscellaneous">
    <text evidence="14">The active site is a redox-active disulfide bond.</text>
</comment>
<dbReference type="Pfam" id="PF02852">
    <property type="entry name" value="Pyr_redox_dim"/>
    <property type="match status" value="1"/>
</dbReference>
<keyword evidence="5 12" id="KW-0274">FAD</keyword>
<dbReference type="Gene3D" id="3.30.390.30">
    <property type="match status" value="1"/>
</dbReference>
<evidence type="ECO:0000256" key="2">
    <source>
        <dbReference type="ARBA" id="ARBA00012608"/>
    </source>
</evidence>
<keyword evidence="4 14" id="KW-0285">Flavoprotein</keyword>
<dbReference type="EMBL" id="CP061800">
    <property type="protein sequence ID" value="QTA87502.1"/>
    <property type="molecule type" value="Genomic_DNA"/>
</dbReference>
<feature type="domain" description="FAD/NAD(P)-binding" evidence="16">
    <location>
        <begin position="7"/>
        <end position="332"/>
    </location>
</feature>
<dbReference type="FunFam" id="3.30.390.30:FF:000001">
    <property type="entry name" value="Dihydrolipoyl dehydrogenase"/>
    <property type="match status" value="1"/>
</dbReference>
<keyword evidence="12" id="KW-0547">Nucleotide-binding</keyword>
<dbReference type="KEGG" id="dmm:dnm_035360"/>
<feature type="binding site" evidence="12">
    <location>
        <position position="208"/>
    </location>
    <ligand>
        <name>NAD(+)</name>
        <dbReference type="ChEBI" id="CHEBI:57540"/>
    </ligand>
</feature>
<evidence type="ECO:0000256" key="11">
    <source>
        <dbReference type="PIRSR" id="PIRSR000350-2"/>
    </source>
</evidence>
<feature type="binding site" evidence="12">
    <location>
        <begin position="185"/>
        <end position="192"/>
    </location>
    <ligand>
        <name>NAD(+)</name>
        <dbReference type="ChEBI" id="CHEBI:57540"/>
    </ligand>
</feature>
<reference evidence="17" key="1">
    <citation type="journal article" date="2021" name="Microb. Physiol.">
        <title>Proteogenomic Insights into the Physiology of Marine, Sulfate-Reducing, Filamentous Desulfonema limicola and Desulfonema magnum.</title>
        <authorList>
            <person name="Schnaars V."/>
            <person name="Wohlbrand L."/>
            <person name="Scheve S."/>
            <person name="Hinrichs C."/>
            <person name="Reinhardt R."/>
            <person name="Rabus R."/>
        </authorList>
    </citation>
    <scope>NUCLEOTIDE SEQUENCE</scope>
    <source>
        <strain evidence="17">4be13</strain>
    </source>
</reference>
<dbReference type="SUPFAM" id="SSF55424">
    <property type="entry name" value="FAD/NAD-linked reductases, dimerisation (C-terminal) domain"/>
    <property type="match status" value="1"/>
</dbReference>
<evidence type="ECO:0000256" key="7">
    <source>
        <dbReference type="ARBA" id="ARBA00023027"/>
    </source>
</evidence>
<dbReference type="SUPFAM" id="SSF51905">
    <property type="entry name" value="FAD/NAD(P)-binding domain"/>
    <property type="match status" value="1"/>
</dbReference>
<keyword evidence="8" id="KW-1015">Disulfide bond</keyword>
<dbReference type="InterPro" id="IPR036188">
    <property type="entry name" value="FAD/NAD-bd_sf"/>
</dbReference>
<evidence type="ECO:0000256" key="4">
    <source>
        <dbReference type="ARBA" id="ARBA00022630"/>
    </source>
</evidence>
<evidence type="ECO:0000259" key="15">
    <source>
        <dbReference type="Pfam" id="PF02852"/>
    </source>
</evidence>
<feature type="binding site" evidence="12">
    <location>
        <begin position="323"/>
        <end position="326"/>
    </location>
    <ligand>
        <name>FAD</name>
        <dbReference type="ChEBI" id="CHEBI:57692"/>
    </ligand>
</feature>
<evidence type="ECO:0000256" key="6">
    <source>
        <dbReference type="ARBA" id="ARBA00023002"/>
    </source>
</evidence>
<evidence type="ECO:0000256" key="9">
    <source>
        <dbReference type="ARBA" id="ARBA00023284"/>
    </source>
</evidence>
<keyword evidence="6 14" id="KW-0560">Oxidoreductase</keyword>
<evidence type="ECO:0000256" key="3">
    <source>
        <dbReference type="ARBA" id="ARBA00016961"/>
    </source>
</evidence>
<feature type="active site" description="Proton acceptor" evidence="11">
    <location>
        <position position="449"/>
    </location>
</feature>
<evidence type="ECO:0000313" key="17">
    <source>
        <dbReference type="EMBL" id="QTA87502.1"/>
    </source>
</evidence>
<keyword evidence="9 14" id="KW-0676">Redox-active center</keyword>
<feature type="binding site" evidence="12">
    <location>
        <begin position="148"/>
        <end position="150"/>
    </location>
    <ligand>
        <name>FAD</name>
        <dbReference type="ChEBI" id="CHEBI:57692"/>
    </ligand>
</feature>
<evidence type="ECO:0000256" key="5">
    <source>
        <dbReference type="ARBA" id="ARBA00022827"/>
    </source>
</evidence>
<dbReference type="InterPro" id="IPR012999">
    <property type="entry name" value="Pyr_OxRdtase_I_AS"/>
</dbReference>
<dbReference type="AlphaFoldDB" id="A0A975BL06"/>
<dbReference type="Gene3D" id="3.50.50.60">
    <property type="entry name" value="FAD/NAD(P)-binding domain"/>
    <property type="match status" value="2"/>
</dbReference>
<dbReference type="Proteomes" id="UP000663722">
    <property type="component" value="Chromosome"/>
</dbReference>
<evidence type="ECO:0000256" key="12">
    <source>
        <dbReference type="PIRSR" id="PIRSR000350-3"/>
    </source>
</evidence>
<evidence type="ECO:0000256" key="13">
    <source>
        <dbReference type="PIRSR" id="PIRSR000350-4"/>
    </source>
</evidence>
<dbReference type="InterPro" id="IPR006258">
    <property type="entry name" value="Lipoamide_DH"/>
</dbReference>
<evidence type="ECO:0000259" key="16">
    <source>
        <dbReference type="Pfam" id="PF07992"/>
    </source>
</evidence>
<dbReference type="PRINTS" id="PR00411">
    <property type="entry name" value="PNDRDTASEI"/>
</dbReference>
<dbReference type="RefSeq" id="WP_207682666.1">
    <property type="nucleotide sequence ID" value="NZ_CP061800.1"/>
</dbReference>
<dbReference type="InterPro" id="IPR004099">
    <property type="entry name" value="Pyr_nucl-diS_OxRdtase_dimer"/>
</dbReference>
<dbReference type="PANTHER" id="PTHR22912">
    <property type="entry name" value="DISULFIDE OXIDOREDUCTASE"/>
    <property type="match status" value="1"/>
</dbReference>
<comment type="similarity">
    <text evidence="1 14">Belongs to the class-I pyridine nucleotide-disulfide oxidoreductase family.</text>
</comment>
<dbReference type="InterPro" id="IPR050151">
    <property type="entry name" value="Class-I_Pyr_Nuc-Dis_Oxidored"/>
</dbReference>
<evidence type="ECO:0000256" key="1">
    <source>
        <dbReference type="ARBA" id="ARBA00007532"/>
    </source>
</evidence>
<dbReference type="PANTHER" id="PTHR22912:SF151">
    <property type="entry name" value="DIHYDROLIPOYL DEHYDROGENASE, MITOCHONDRIAL"/>
    <property type="match status" value="1"/>
</dbReference>
<comment type="cofactor">
    <cofactor evidence="12 14">
        <name>FAD</name>
        <dbReference type="ChEBI" id="CHEBI:57692"/>
    </cofactor>
    <text evidence="12 14">Binds 1 FAD per subunit.</text>
</comment>
<keyword evidence="7 12" id="KW-0520">NAD</keyword>
<evidence type="ECO:0000256" key="14">
    <source>
        <dbReference type="RuleBase" id="RU003692"/>
    </source>
</evidence>
<dbReference type="GO" id="GO:0050660">
    <property type="term" value="F:flavin adenine dinucleotide binding"/>
    <property type="evidence" value="ECO:0007669"/>
    <property type="project" value="InterPro"/>
</dbReference>
<dbReference type="GO" id="GO:0005737">
    <property type="term" value="C:cytoplasm"/>
    <property type="evidence" value="ECO:0007669"/>
    <property type="project" value="UniProtKB-ARBA"/>
</dbReference>
<evidence type="ECO:0000256" key="10">
    <source>
        <dbReference type="ARBA" id="ARBA00049187"/>
    </source>
</evidence>
<dbReference type="InterPro" id="IPR001100">
    <property type="entry name" value="Pyr_nuc-diS_OxRdtase"/>
</dbReference>
<dbReference type="NCBIfam" id="TIGR01350">
    <property type="entry name" value="lipoamide_DH"/>
    <property type="match status" value="1"/>
</dbReference>
<dbReference type="InterPro" id="IPR016156">
    <property type="entry name" value="FAD/NAD-linked_Rdtase_dimer_sf"/>
</dbReference>
<comment type="catalytic activity">
    <reaction evidence="10 14">
        <text>N(6)-[(R)-dihydrolipoyl]-L-lysyl-[protein] + NAD(+) = N(6)-[(R)-lipoyl]-L-lysyl-[protein] + NADH + H(+)</text>
        <dbReference type="Rhea" id="RHEA:15045"/>
        <dbReference type="Rhea" id="RHEA-COMP:10474"/>
        <dbReference type="Rhea" id="RHEA-COMP:10475"/>
        <dbReference type="ChEBI" id="CHEBI:15378"/>
        <dbReference type="ChEBI" id="CHEBI:57540"/>
        <dbReference type="ChEBI" id="CHEBI:57945"/>
        <dbReference type="ChEBI" id="CHEBI:83099"/>
        <dbReference type="ChEBI" id="CHEBI:83100"/>
        <dbReference type="EC" id="1.8.1.4"/>
    </reaction>
</comment>
<dbReference type="PROSITE" id="PS00076">
    <property type="entry name" value="PYRIDINE_REDOX_1"/>
    <property type="match status" value="1"/>
</dbReference>
<organism evidence="17 18">
    <name type="scientific">Desulfonema magnum</name>
    <dbReference type="NCBI Taxonomy" id="45655"/>
    <lineage>
        <taxon>Bacteria</taxon>
        <taxon>Pseudomonadati</taxon>
        <taxon>Thermodesulfobacteriota</taxon>
        <taxon>Desulfobacteria</taxon>
        <taxon>Desulfobacterales</taxon>
        <taxon>Desulfococcaceae</taxon>
        <taxon>Desulfonema</taxon>
    </lineage>
</organism>
<dbReference type="EC" id="1.8.1.4" evidence="2 14"/>
<dbReference type="PRINTS" id="PR00368">
    <property type="entry name" value="FADPNR"/>
</dbReference>
<feature type="binding site" evidence="12">
    <location>
        <position position="317"/>
    </location>
    <ligand>
        <name>FAD</name>
        <dbReference type="ChEBI" id="CHEBI:57692"/>
    </ligand>
</feature>
<evidence type="ECO:0000256" key="8">
    <source>
        <dbReference type="ARBA" id="ARBA00023157"/>
    </source>
</evidence>
<feature type="disulfide bond" description="Redox-active" evidence="13">
    <location>
        <begin position="45"/>
        <end position="50"/>
    </location>
</feature>
<feature type="domain" description="Pyridine nucleotide-disulphide oxidoreductase dimerisation" evidence="15">
    <location>
        <begin position="351"/>
        <end position="460"/>
    </location>
</feature>
<feature type="binding site" evidence="12">
    <location>
        <position position="275"/>
    </location>
    <ligand>
        <name>NAD(+)</name>
        <dbReference type="ChEBI" id="CHEBI:57540"/>
    </ligand>
</feature>